<organism evidence="1 2">
    <name type="scientific">Mycobacterium branderi</name>
    <dbReference type="NCBI Taxonomy" id="43348"/>
    <lineage>
        <taxon>Bacteria</taxon>
        <taxon>Bacillati</taxon>
        <taxon>Actinomycetota</taxon>
        <taxon>Actinomycetes</taxon>
        <taxon>Mycobacteriales</taxon>
        <taxon>Mycobacteriaceae</taxon>
        <taxon>Mycobacterium</taxon>
    </lineage>
</organism>
<accession>A0ABM7KLE9</accession>
<sequence length="107" mass="12084">MAAAIATPAAAIAARVRKRVSVMVFPFWVRRSGYVEIGWRAWRLHRRGISSLHVEPPFWRDSTVQPRSFGCHPRPTYLLGARVALPAIRSARQVNYSMPGGDYAYDT</sequence>
<evidence type="ECO:0000313" key="2">
    <source>
        <dbReference type="Proteomes" id="UP000467379"/>
    </source>
</evidence>
<dbReference type="Proteomes" id="UP000467379">
    <property type="component" value="Chromosome"/>
</dbReference>
<evidence type="ECO:0008006" key="3">
    <source>
        <dbReference type="Google" id="ProtNLM"/>
    </source>
</evidence>
<name>A0ABM7KLE9_9MYCO</name>
<proteinExistence type="predicted"/>
<gene>
    <name evidence="1" type="ORF">MBRA_19350</name>
</gene>
<reference evidence="1 2" key="1">
    <citation type="journal article" date="2019" name="Emerg. Microbes Infect.">
        <title>Comprehensive subspecies identification of 175 nontuberculous mycobacteria species based on 7547 genomic profiles.</title>
        <authorList>
            <person name="Matsumoto Y."/>
            <person name="Kinjo T."/>
            <person name="Motooka D."/>
            <person name="Nabeya D."/>
            <person name="Jung N."/>
            <person name="Uechi K."/>
            <person name="Horii T."/>
            <person name="Iida T."/>
            <person name="Fujita J."/>
            <person name="Nakamura S."/>
        </authorList>
    </citation>
    <scope>NUCLEOTIDE SEQUENCE [LARGE SCALE GENOMIC DNA]</scope>
    <source>
        <strain evidence="1 2">JCM 12687</strain>
    </source>
</reference>
<evidence type="ECO:0000313" key="1">
    <source>
        <dbReference type="EMBL" id="BBZ11740.1"/>
    </source>
</evidence>
<dbReference type="EMBL" id="AP022606">
    <property type="protein sequence ID" value="BBZ11740.1"/>
    <property type="molecule type" value="Genomic_DNA"/>
</dbReference>
<keyword evidence="2" id="KW-1185">Reference proteome</keyword>
<protein>
    <recommendedName>
        <fullName evidence="3">Secreted protein</fullName>
    </recommendedName>
</protein>